<sequence>MQNSQAVAEGDPLFRIDPEPYQLQMQQARAGRAQSAQHRNPRGP</sequence>
<accession>A0A4S3M4Y5</accession>
<comment type="caution">
    <text evidence="2">The sequence shown here is derived from an EMBL/GenBank/DDBJ whole genome shotgun (WGS) entry which is preliminary data.</text>
</comment>
<evidence type="ECO:0000313" key="2">
    <source>
        <dbReference type="EMBL" id="THD71580.1"/>
    </source>
</evidence>
<evidence type="ECO:0000313" key="3">
    <source>
        <dbReference type="Proteomes" id="UP000306113"/>
    </source>
</evidence>
<feature type="region of interest" description="Disordered" evidence="1">
    <location>
        <begin position="21"/>
        <end position="44"/>
    </location>
</feature>
<feature type="compositionally biased region" description="Low complexity" evidence="1">
    <location>
        <begin position="22"/>
        <end position="38"/>
    </location>
</feature>
<name>A0A4S3M4Y5_9RHOB</name>
<organism evidence="2 3">
    <name type="scientific">Thalassobius vesicularis</name>
    <dbReference type="NCBI Taxonomy" id="1294297"/>
    <lineage>
        <taxon>Bacteria</taxon>
        <taxon>Pseudomonadati</taxon>
        <taxon>Pseudomonadota</taxon>
        <taxon>Alphaproteobacteria</taxon>
        <taxon>Rhodobacterales</taxon>
        <taxon>Roseobacteraceae</taxon>
        <taxon>Thalassovita</taxon>
    </lineage>
</organism>
<keyword evidence="3" id="KW-1185">Reference proteome</keyword>
<protein>
    <submittedName>
        <fullName evidence="2">Biotin/lipoyl-binding protein</fullName>
    </submittedName>
</protein>
<reference evidence="2 3" key="1">
    <citation type="submission" date="2019-04" db="EMBL/GenBank/DDBJ databases">
        <title>Draft genome sequence of Youngimonas vesicularis.</title>
        <authorList>
            <person name="Hameed A."/>
        </authorList>
    </citation>
    <scope>NUCLEOTIDE SEQUENCE [LARGE SCALE GENOMIC DNA]</scope>
    <source>
        <strain evidence="2 3">CC-AMW-E</strain>
    </source>
</reference>
<gene>
    <name evidence="2" type="ORF">E7681_17400</name>
</gene>
<dbReference type="Proteomes" id="UP000306113">
    <property type="component" value="Unassembled WGS sequence"/>
</dbReference>
<dbReference type="AlphaFoldDB" id="A0A4S3M4Y5"/>
<proteinExistence type="predicted"/>
<dbReference type="Gene3D" id="2.40.50.100">
    <property type="match status" value="1"/>
</dbReference>
<dbReference type="SUPFAM" id="SSF111369">
    <property type="entry name" value="HlyD-like secretion proteins"/>
    <property type="match status" value="1"/>
</dbReference>
<dbReference type="RefSeq" id="WP_136340535.1">
    <property type="nucleotide sequence ID" value="NZ_SSMD01000011.1"/>
</dbReference>
<evidence type="ECO:0000256" key="1">
    <source>
        <dbReference type="SAM" id="MobiDB-lite"/>
    </source>
</evidence>
<dbReference type="EMBL" id="SSMD01000011">
    <property type="protein sequence ID" value="THD71580.1"/>
    <property type="molecule type" value="Genomic_DNA"/>
</dbReference>